<accession>A0A9X8D781</accession>
<dbReference type="Pfam" id="PF00561">
    <property type="entry name" value="Abhydrolase_1"/>
    <property type="match status" value="1"/>
</dbReference>
<proteinExistence type="predicted"/>
<dbReference type="PRINTS" id="PR00111">
    <property type="entry name" value="ABHYDROLASE"/>
</dbReference>
<reference evidence="2 3" key="1">
    <citation type="submission" date="2018-09" db="EMBL/GenBank/DDBJ databases">
        <title>Acidovorax cavernicola nov. sp. isolated from Gruta de las Maravillas (Aracena, Spain).</title>
        <authorList>
            <person name="Jurado V."/>
            <person name="Gutierrez-Patricio S."/>
            <person name="Gonzalez-Pimentel J.L."/>
            <person name="Miller A.Z."/>
            <person name="Laiz L."/>
            <person name="Saiz-Jimenez C."/>
        </authorList>
    </citation>
    <scope>NUCLEOTIDE SEQUENCE [LARGE SCALE GENOMIC DNA]</scope>
    <source>
        <strain evidence="2 3">1011MAR4D40.2</strain>
    </source>
</reference>
<evidence type="ECO:0000313" key="3">
    <source>
        <dbReference type="Proteomes" id="UP000265619"/>
    </source>
</evidence>
<dbReference type="SUPFAM" id="SSF53474">
    <property type="entry name" value="alpha/beta-Hydrolases"/>
    <property type="match status" value="1"/>
</dbReference>
<dbReference type="InterPro" id="IPR029058">
    <property type="entry name" value="AB_hydrolase_fold"/>
</dbReference>
<sequence>MPELLLHQELRPGRGPFALLIHGLLSSHVQWQPNTEALSRHIRPVLIDLWGHGLSPSSPHDEAYTVEAYMEQFERIRQSLGASQLVLIAHSFGAGLAMQYAIRYPQHVSALVVTNSITAFADPDDPSMREARERMAQDISAHGLEALQALPMHPRRGKRLPANLRHALTAQADQIPPASIVRATRITASGLSARHDLTRILCPMLLVNGRREAAFQRYRDIAKDKIPSCEVVDLDVGHAVNLEDPAGFDRAVTIFLARVLDGANPFVRPTAGP</sequence>
<name>A0A9X8D781_9BURK</name>
<keyword evidence="2" id="KW-0378">Hydrolase</keyword>
<evidence type="ECO:0000259" key="1">
    <source>
        <dbReference type="Pfam" id="PF00561"/>
    </source>
</evidence>
<dbReference type="GO" id="GO:0016787">
    <property type="term" value="F:hydrolase activity"/>
    <property type="evidence" value="ECO:0007669"/>
    <property type="project" value="UniProtKB-KW"/>
</dbReference>
<evidence type="ECO:0000313" key="2">
    <source>
        <dbReference type="EMBL" id="RIX83233.1"/>
    </source>
</evidence>
<gene>
    <name evidence="2" type="ORF">D3H34_07310</name>
</gene>
<dbReference type="Gene3D" id="3.40.50.1820">
    <property type="entry name" value="alpha/beta hydrolase"/>
    <property type="match status" value="1"/>
</dbReference>
<comment type="caution">
    <text evidence="2">The sequence shown here is derived from an EMBL/GenBank/DDBJ whole genome shotgun (WGS) entry which is preliminary data.</text>
</comment>
<dbReference type="PANTHER" id="PTHR43798">
    <property type="entry name" value="MONOACYLGLYCEROL LIPASE"/>
    <property type="match status" value="1"/>
</dbReference>
<dbReference type="OrthoDB" id="3663240at2"/>
<dbReference type="EMBL" id="QXMN01000005">
    <property type="protein sequence ID" value="RIX83233.1"/>
    <property type="molecule type" value="Genomic_DNA"/>
</dbReference>
<dbReference type="GO" id="GO:0016020">
    <property type="term" value="C:membrane"/>
    <property type="evidence" value="ECO:0007669"/>
    <property type="project" value="TreeGrafter"/>
</dbReference>
<organism evidence="2 3">
    <name type="scientific">Acidovorax cavernicola</name>
    <dbReference type="NCBI Taxonomy" id="1675792"/>
    <lineage>
        <taxon>Bacteria</taxon>
        <taxon>Pseudomonadati</taxon>
        <taxon>Pseudomonadota</taxon>
        <taxon>Betaproteobacteria</taxon>
        <taxon>Burkholderiales</taxon>
        <taxon>Comamonadaceae</taxon>
        <taxon>Acidovorax</taxon>
    </lineage>
</organism>
<dbReference type="Proteomes" id="UP000265619">
    <property type="component" value="Unassembled WGS sequence"/>
</dbReference>
<protein>
    <submittedName>
        <fullName evidence="2">Alpha/beta fold hydrolase</fullName>
    </submittedName>
</protein>
<feature type="domain" description="AB hydrolase-1" evidence="1">
    <location>
        <begin position="19"/>
        <end position="245"/>
    </location>
</feature>
<dbReference type="RefSeq" id="WP_119552776.1">
    <property type="nucleotide sequence ID" value="NZ_QXMN01000005.1"/>
</dbReference>
<dbReference type="InterPro" id="IPR050266">
    <property type="entry name" value="AB_hydrolase_sf"/>
</dbReference>
<keyword evidence="3" id="KW-1185">Reference proteome</keyword>
<dbReference type="AlphaFoldDB" id="A0A9X8D781"/>
<dbReference type="PANTHER" id="PTHR43798:SF33">
    <property type="entry name" value="HYDROLASE, PUTATIVE (AFU_ORTHOLOGUE AFUA_2G14860)-RELATED"/>
    <property type="match status" value="1"/>
</dbReference>
<dbReference type="InterPro" id="IPR000073">
    <property type="entry name" value="AB_hydrolase_1"/>
</dbReference>